<accession>A0A9W8XTD4</accession>
<dbReference type="OrthoDB" id="1696280at2759"/>
<name>A0A9W8XTD4_9PLEO</name>
<protein>
    <submittedName>
        <fullName evidence="1">Uncharacterized protein</fullName>
    </submittedName>
</protein>
<proteinExistence type="predicted"/>
<keyword evidence="2" id="KW-1185">Reference proteome</keyword>
<dbReference type="Proteomes" id="UP001140513">
    <property type="component" value="Unassembled WGS sequence"/>
</dbReference>
<dbReference type="InterPro" id="IPR029045">
    <property type="entry name" value="ClpP/crotonase-like_dom_sf"/>
</dbReference>
<comment type="caution">
    <text evidence="1">The sequence shown here is derived from an EMBL/GenBank/DDBJ whole genome shotgun (WGS) entry which is preliminary data.</text>
</comment>
<dbReference type="RefSeq" id="XP_056074652.1">
    <property type="nucleotide sequence ID" value="XM_056211179.1"/>
</dbReference>
<gene>
    <name evidence="1" type="ORF">N0V89_002369</name>
</gene>
<dbReference type="EMBL" id="JAPEUX010000002">
    <property type="protein sequence ID" value="KAJ4357793.1"/>
    <property type="molecule type" value="Genomic_DNA"/>
</dbReference>
<sequence length="100" mass="11011">MEANPLANADGFFPFARKMLLDAHKRSGNEALADGIVGEIAQPSEMLDVTSKKAKEIQGRAKMGVYRLLRNERRGEASEAFLKISYVHGKVTNPPLKAKI</sequence>
<evidence type="ECO:0000313" key="2">
    <source>
        <dbReference type="Proteomes" id="UP001140513"/>
    </source>
</evidence>
<evidence type="ECO:0000313" key="1">
    <source>
        <dbReference type="EMBL" id="KAJ4357793.1"/>
    </source>
</evidence>
<dbReference type="SUPFAM" id="SSF52096">
    <property type="entry name" value="ClpP/crotonase"/>
    <property type="match status" value="1"/>
</dbReference>
<organism evidence="1 2">
    <name type="scientific">Didymosphaeria variabile</name>
    <dbReference type="NCBI Taxonomy" id="1932322"/>
    <lineage>
        <taxon>Eukaryota</taxon>
        <taxon>Fungi</taxon>
        <taxon>Dikarya</taxon>
        <taxon>Ascomycota</taxon>
        <taxon>Pezizomycotina</taxon>
        <taxon>Dothideomycetes</taxon>
        <taxon>Pleosporomycetidae</taxon>
        <taxon>Pleosporales</taxon>
        <taxon>Massarineae</taxon>
        <taxon>Didymosphaeriaceae</taxon>
        <taxon>Didymosphaeria</taxon>
    </lineage>
</organism>
<reference evidence="1" key="1">
    <citation type="submission" date="2022-10" db="EMBL/GenBank/DDBJ databases">
        <title>Tapping the CABI collections for fungal endophytes: first genome assemblies for Collariella, Neodidymelliopsis, Ascochyta clinopodiicola, Didymella pomorum, Didymosphaeria variabile, Neocosmospora piperis and Neocucurbitaria cava.</title>
        <authorList>
            <person name="Hill R."/>
        </authorList>
    </citation>
    <scope>NUCLEOTIDE SEQUENCE</scope>
    <source>
        <strain evidence="1">IMI 356815</strain>
    </source>
</reference>
<dbReference type="GeneID" id="80905899"/>
<dbReference type="AlphaFoldDB" id="A0A9W8XTD4"/>